<organism evidence="2 3">
    <name type="scientific">Segatella copri</name>
    <dbReference type="NCBI Taxonomy" id="165179"/>
    <lineage>
        <taxon>Bacteria</taxon>
        <taxon>Pseudomonadati</taxon>
        <taxon>Bacteroidota</taxon>
        <taxon>Bacteroidia</taxon>
        <taxon>Bacteroidales</taxon>
        <taxon>Prevotellaceae</taxon>
        <taxon>Segatella</taxon>
    </lineage>
</organism>
<dbReference type="EMBL" id="JANDXR010000010">
    <property type="protein sequence ID" value="MCP9501707.1"/>
    <property type="molecule type" value="Genomic_DNA"/>
</dbReference>
<dbReference type="RefSeq" id="WP_234564334.1">
    <property type="nucleotide sequence ID" value="NZ_JAJTTD010000010.1"/>
</dbReference>
<feature type="coiled-coil region" evidence="1">
    <location>
        <begin position="38"/>
        <end position="72"/>
    </location>
</feature>
<evidence type="ECO:0008006" key="4">
    <source>
        <dbReference type="Google" id="ProtNLM"/>
    </source>
</evidence>
<gene>
    <name evidence="2" type="ORF">NND11_09110</name>
</gene>
<proteinExistence type="predicted"/>
<name>A0AAW5I4M1_9BACT</name>
<comment type="caution">
    <text evidence="2">The sequence shown here is derived from an EMBL/GenBank/DDBJ whole genome shotgun (WGS) entry which is preliminary data.</text>
</comment>
<accession>A0AAW5I4M1</accession>
<reference evidence="2" key="1">
    <citation type="submission" date="2022-07" db="EMBL/GenBank/DDBJ databases">
        <title>Prevotella copri.</title>
        <authorList>
            <person name="Yang C."/>
        </authorList>
    </citation>
    <scope>NUCLEOTIDE SEQUENCE</scope>
    <source>
        <strain evidence="2">HF88</strain>
    </source>
</reference>
<evidence type="ECO:0000313" key="2">
    <source>
        <dbReference type="EMBL" id="MCP9501707.1"/>
    </source>
</evidence>
<dbReference type="AlphaFoldDB" id="A0AAW5I4M1"/>
<dbReference type="Proteomes" id="UP001206014">
    <property type="component" value="Unassembled WGS sequence"/>
</dbReference>
<protein>
    <recommendedName>
        <fullName evidence="4">DUF4393 domain-containing protein</fullName>
    </recommendedName>
</protein>
<sequence length="239" mass="28033">MNNDIEAIKIISECVGKQLLNLNPITGFIVSYVETVKERQAERKLTRCLEMLESLQKDLDESQKNINEKYVKNDNFLDIFEQTVNQVANERNDDKRMYFKNILLNSIFKDTVDYDITEKYMNILSRLEKDDLTILKVLYQPELANKAKGYVLKNPNLVNGKRSEFYRIERNYDLVWTLKDLLQINEEQIKDSLYALTRERLVNDNTLSFSLKTDGNPVDVLKNHLTSKGKSFISYLLKD</sequence>
<evidence type="ECO:0000313" key="3">
    <source>
        <dbReference type="Proteomes" id="UP001206014"/>
    </source>
</evidence>
<evidence type="ECO:0000256" key="1">
    <source>
        <dbReference type="SAM" id="Coils"/>
    </source>
</evidence>
<keyword evidence="1" id="KW-0175">Coiled coil</keyword>